<dbReference type="Proteomes" id="UP000557307">
    <property type="component" value="Unassembled WGS sequence"/>
</dbReference>
<sequence length="598" mass="67095">MVFSRRDFIKVSTAVAGAGILGGAVRPASGKAPSLPRTGLNGMRILASGQRFTVADQPSVYYHSTGVVSTPEGLLCVYRSSDHHLASWSNVCAARSRDGGRTWEDHRILATSSFEQDAANWVSPQLSKLPDGRLVIIVDQGKKKTPFDWPMLSNWQKPDRGMSNWLLESTDHGKSWQPLRCIDQVGGEPSYITALSNGTLLYTRTDSAETTLKKNPALPWGTTYYRSTLVFSDDGGRSWKRTVRLFDDPFIGDCEVGVVEFAPGKLLALSRVGDGGSAFGQPSRMVFSEDFGKTWGKPLLAPCYAQRPCLGTLRHKAHTTDAVFATFRNSSHATPGTLAWTFDPTSTFAYEPNNFIWREENCLLKTDGLHIRTGEGTDQGVEYQLYPMEDDDSACEMEVTLAVKEADTHGCNLSVGAWIRFEPRRVSLADRPELGFDWDTTEFHTYRIINENQRIRVFVNGQLKLDEPLEGLFTRYVRFGNRRGATPNPDLAQRFPENGYFRNRSHSIWKTARVHVRNRRDHAVRWSWEARSGKYPDQFRRDNFIMLEKNASYIASDSGYSGWAQADEGTLVISDYTCGEEGLKKPLVRAYRLPIAAI</sequence>
<dbReference type="EC" id="3.2.1.18" evidence="3"/>
<evidence type="ECO:0000256" key="3">
    <source>
        <dbReference type="ARBA" id="ARBA00012733"/>
    </source>
</evidence>
<dbReference type="GO" id="GO:0016020">
    <property type="term" value="C:membrane"/>
    <property type="evidence" value="ECO:0007669"/>
    <property type="project" value="TreeGrafter"/>
</dbReference>
<dbReference type="Gene3D" id="2.120.10.10">
    <property type="match status" value="1"/>
</dbReference>
<dbReference type="EMBL" id="JACHGF010000003">
    <property type="protein sequence ID" value="MBB5284069.1"/>
    <property type="molecule type" value="Genomic_DNA"/>
</dbReference>
<reference evidence="5 6" key="1">
    <citation type="submission" date="2020-08" db="EMBL/GenBank/DDBJ databases">
        <title>Genomic Encyclopedia of Type Strains, Phase IV (KMG-IV): sequencing the most valuable type-strain genomes for metagenomic binning, comparative biology and taxonomic classification.</title>
        <authorList>
            <person name="Goeker M."/>
        </authorList>
    </citation>
    <scope>NUCLEOTIDE SEQUENCE [LARGE SCALE GENOMIC DNA]</scope>
    <source>
        <strain evidence="5 6">DSM 105074</strain>
    </source>
</reference>
<dbReference type="GO" id="GO:0006689">
    <property type="term" value="P:ganglioside catabolic process"/>
    <property type="evidence" value="ECO:0007669"/>
    <property type="project" value="TreeGrafter"/>
</dbReference>
<dbReference type="AlphaFoldDB" id="A0A840TWP9"/>
<comment type="caution">
    <text evidence="5">The sequence shown here is derived from an EMBL/GenBank/DDBJ whole genome shotgun (WGS) entry which is preliminary data.</text>
</comment>
<dbReference type="Pfam" id="PF13088">
    <property type="entry name" value="BNR_2"/>
    <property type="match status" value="1"/>
</dbReference>
<name>A0A840TWP9_9BACT</name>
<gene>
    <name evidence="5" type="ORF">HNQ92_002212</name>
</gene>
<organism evidence="5 6">
    <name type="scientific">Rhabdobacter roseus</name>
    <dbReference type="NCBI Taxonomy" id="1655419"/>
    <lineage>
        <taxon>Bacteria</taxon>
        <taxon>Pseudomonadati</taxon>
        <taxon>Bacteroidota</taxon>
        <taxon>Cytophagia</taxon>
        <taxon>Cytophagales</taxon>
        <taxon>Cytophagaceae</taxon>
        <taxon>Rhabdobacter</taxon>
    </lineage>
</organism>
<dbReference type="RefSeq" id="WP_184174626.1">
    <property type="nucleotide sequence ID" value="NZ_JACHGF010000003.1"/>
</dbReference>
<dbReference type="GO" id="GO:0004308">
    <property type="term" value="F:exo-alpha-sialidase activity"/>
    <property type="evidence" value="ECO:0007669"/>
    <property type="project" value="UniProtKB-EC"/>
</dbReference>
<proteinExistence type="inferred from homology"/>
<evidence type="ECO:0000313" key="6">
    <source>
        <dbReference type="Proteomes" id="UP000557307"/>
    </source>
</evidence>
<accession>A0A840TWP9</accession>
<dbReference type="InterPro" id="IPR006311">
    <property type="entry name" value="TAT_signal"/>
</dbReference>
<dbReference type="PANTHER" id="PTHR10628">
    <property type="entry name" value="SIALIDASE"/>
    <property type="match status" value="1"/>
</dbReference>
<comment type="catalytic activity">
    <reaction evidence="1">
        <text>Hydrolysis of alpha-(2-&gt;3)-, alpha-(2-&gt;6)-, alpha-(2-&gt;8)- glycosidic linkages of terminal sialic acid residues in oligosaccharides, glycoproteins, glycolipids, colominic acid and synthetic substrates.</text>
        <dbReference type="EC" id="3.2.1.18"/>
    </reaction>
</comment>
<evidence type="ECO:0000256" key="1">
    <source>
        <dbReference type="ARBA" id="ARBA00000427"/>
    </source>
</evidence>
<dbReference type="GO" id="GO:0005737">
    <property type="term" value="C:cytoplasm"/>
    <property type="evidence" value="ECO:0007669"/>
    <property type="project" value="TreeGrafter"/>
</dbReference>
<dbReference type="CDD" id="cd15482">
    <property type="entry name" value="Sialidase_non-viral"/>
    <property type="match status" value="1"/>
</dbReference>
<dbReference type="PROSITE" id="PS51318">
    <property type="entry name" value="TAT"/>
    <property type="match status" value="1"/>
</dbReference>
<evidence type="ECO:0000256" key="2">
    <source>
        <dbReference type="ARBA" id="ARBA00009348"/>
    </source>
</evidence>
<dbReference type="PANTHER" id="PTHR10628:SF30">
    <property type="entry name" value="EXO-ALPHA-SIALIDASE"/>
    <property type="match status" value="1"/>
</dbReference>
<dbReference type="SUPFAM" id="SSF50939">
    <property type="entry name" value="Sialidases"/>
    <property type="match status" value="1"/>
</dbReference>
<keyword evidence="6" id="KW-1185">Reference proteome</keyword>
<dbReference type="GO" id="GO:0009313">
    <property type="term" value="P:oligosaccharide catabolic process"/>
    <property type="evidence" value="ECO:0007669"/>
    <property type="project" value="TreeGrafter"/>
</dbReference>
<dbReference type="InterPro" id="IPR011040">
    <property type="entry name" value="Sialidase"/>
</dbReference>
<dbReference type="NCBIfam" id="TIGR01409">
    <property type="entry name" value="TAT_signal_seq"/>
    <property type="match status" value="1"/>
</dbReference>
<dbReference type="InterPro" id="IPR026856">
    <property type="entry name" value="Sialidase_fam"/>
</dbReference>
<dbReference type="InterPro" id="IPR019546">
    <property type="entry name" value="TAT_signal_bac_arc"/>
</dbReference>
<feature type="domain" description="Sialidase" evidence="4">
    <location>
        <begin position="75"/>
        <end position="299"/>
    </location>
</feature>
<dbReference type="InterPro" id="IPR036278">
    <property type="entry name" value="Sialidase_sf"/>
</dbReference>
<evidence type="ECO:0000313" key="5">
    <source>
        <dbReference type="EMBL" id="MBB5284069.1"/>
    </source>
</evidence>
<evidence type="ECO:0000259" key="4">
    <source>
        <dbReference type="Pfam" id="PF13088"/>
    </source>
</evidence>
<comment type="similarity">
    <text evidence="2">Belongs to the glycosyl hydrolase 33 family.</text>
</comment>
<protein>
    <recommendedName>
        <fullName evidence="3">exo-alpha-sialidase</fullName>
        <ecNumber evidence="3">3.2.1.18</ecNumber>
    </recommendedName>
</protein>